<dbReference type="PROSITE" id="PS50821">
    <property type="entry name" value="PAZ"/>
    <property type="match status" value="1"/>
</dbReference>
<dbReference type="InterPro" id="IPR014811">
    <property type="entry name" value="ArgoL1"/>
</dbReference>
<reference evidence="6" key="1">
    <citation type="submission" date="2020-08" db="EMBL/GenBank/DDBJ databases">
        <title>Genome sequencing and assembly of the red palm weevil Rhynchophorus ferrugineus.</title>
        <authorList>
            <person name="Dias G.B."/>
            <person name="Bergman C.M."/>
            <person name="Manee M."/>
        </authorList>
    </citation>
    <scope>NUCLEOTIDE SEQUENCE</scope>
    <source>
        <strain evidence="6">AA-2017</strain>
        <tissue evidence="6">Whole larva</tissue>
    </source>
</reference>
<dbReference type="Pfam" id="PF16486">
    <property type="entry name" value="ArgoN"/>
    <property type="match status" value="1"/>
</dbReference>
<dbReference type="Proteomes" id="UP000625711">
    <property type="component" value="Unassembled WGS sequence"/>
</dbReference>
<feature type="compositionally biased region" description="Low complexity" evidence="3">
    <location>
        <begin position="15"/>
        <end position="29"/>
    </location>
</feature>
<dbReference type="Pfam" id="PF02171">
    <property type="entry name" value="Piwi"/>
    <property type="match status" value="1"/>
</dbReference>
<dbReference type="OrthoDB" id="10252740at2759"/>
<dbReference type="Gene3D" id="2.170.260.10">
    <property type="entry name" value="paz domain"/>
    <property type="match status" value="1"/>
</dbReference>
<dbReference type="Pfam" id="PF16488">
    <property type="entry name" value="ArgoL2"/>
    <property type="match status" value="1"/>
</dbReference>
<dbReference type="InterPro" id="IPR032474">
    <property type="entry name" value="Argonaute_N"/>
</dbReference>
<dbReference type="SMART" id="SM00949">
    <property type="entry name" value="PAZ"/>
    <property type="match status" value="1"/>
</dbReference>
<gene>
    <name evidence="6" type="ORF">GWI33_019470</name>
</gene>
<dbReference type="SUPFAM" id="SSF101690">
    <property type="entry name" value="PAZ domain"/>
    <property type="match status" value="1"/>
</dbReference>
<keyword evidence="7" id="KW-1185">Reference proteome</keyword>
<evidence type="ECO:0000313" key="7">
    <source>
        <dbReference type="Proteomes" id="UP000625711"/>
    </source>
</evidence>
<dbReference type="CDD" id="cd02846">
    <property type="entry name" value="PAZ_argonaute_like"/>
    <property type="match status" value="1"/>
</dbReference>
<feature type="domain" description="Piwi" evidence="5">
    <location>
        <begin position="719"/>
        <end position="888"/>
    </location>
</feature>
<feature type="coiled-coil region" evidence="2">
    <location>
        <begin position="880"/>
        <end position="907"/>
    </location>
</feature>
<accession>A0A834HSS5</accession>
<dbReference type="InterPro" id="IPR012337">
    <property type="entry name" value="RNaseH-like_sf"/>
</dbReference>
<dbReference type="InterPro" id="IPR003165">
    <property type="entry name" value="Piwi"/>
</dbReference>
<evidence type="ECO:0000256" key="1">
    <source>
        <dbReference type="RuleBase" id="RU361178"/>
    </source>
</evidence>
<dbReference type="EMBL" id="JAACXV010014439">
    <property type="protein sequence ID" value="KAF7267279.1"/>
    <property type="molecule type" value="Genomic_DNA"/>
</dbReference>
<dbReference type="GO" id="GO:0003723">
    <property type="term" value="F:RNA binding"/>
    <property type="evidence" value="ECO:0007669"/>
    <property type="project" value="InterPro"/>
</dbReference>
<dbReference type="GO" id="GO:0034587">
    <property type="term" value="P:piRNA processing"/>
    <property type="evidence" value="ECO:0007669"/>
    <property type="project" value="UniProtKB-ARBA"/>
</dbReference>
<organism evidence="6 7">
    <name type="scientific">Rhynchophorus ferrugineus</name>
    <name type="common">Red palm weevil</name>
    <name type="synonym">Curculio ferrugineus</name>
    <dbReference type="NCBI Taxonomy" id="354439"/>
    <lineage>
        <taxon>Eukaryota</taxon>
        <taxon>Metazoa</taxon>
        <taxon>Ecdysozoa</taxon>
        <taxon>Arthropoda</taxon>
        <taxon>Hexapoda</taxon>
        <taxon>Insecta</taxon>
        <taxon>Pterygota</taxon>
        <taxon>Neoptera</taxon>
        <taxon>Endopterygota</taxon>
        <taxon>Coleoptera</taxon>
        <taxon>Polyphaga</taxon>
        <taxon>Cucujiformia</taxon>
        <taxon>Curculionidae</taxon>
        <taxon>Dryophthorinae</taxon>
        <taxon>Rhynchophorus</taxon>
    </lineage>
</organism>
<comment type="similarity">
    <text evidence="1">Belongs to the argonaute family.</text>
</comment>
<feature type="compositionally biased region" description="Low complexity" evidence="3">
    <location>
        <begin position="115"/>
        <end position="133"/>
    </location>
</feature>
<dbReference type="InterPro" id="IPR036085">
    <property type="entry name" value="PAZ_dom_sf"/>
</dbReference>
<dbReference type="Pfam" id="PF08699">
    <property type="entry name" value="ArgoL1"/>
    <property type="match status" value="1"/>
</dbReference>
<dbReference type="SUPFAM" id="SSF53098">
    <property type="entry name" value="Ribonuclease H-like"/>
    <property type="match status" value="1"/>
</dbReference>
<evidence type="ECO:0000256" key="3">
    <source>
        <dbReference type="SAM" id="MobiDB-lite"/>
    </source>
</evidence>
<feature type="domain" description="PAZ" evidence="4">
    <location>
        <begin position="389"/>
        <end position="509"/>
    </location>
</feature>
<dbReference type="PROSITE" id="PS50822">
    <property type="entry name" value="PIWI"/>
    <property type="match status" value="1"/>
</dbReference>
<feature type="compositionally biased region" description="Low complexity" evidence="3">
    <location>
        <begin position="46"/>
        <end position="59"/>
    </location>
</feature>
<dbReference type="PANTHER" id="PTHR22891">
    <property type="entry name" value="EUKARYOTIC TRANSLATION INITIATION FACTOR 2C"/>
    <property type="match status" value="1"/>
</dbReference>
<dbReference type="Pfam" id="PF02170">
    <property type="entry name" value="PAZ"/>
    <property type="match status" value="1"/>
</dbReference>
<proteinExistence type="inferred from homology"/>
<dbReference type="Gene3D" id="3.30.420.10">
    <property type="entry name" value="Ribonuclease H-like superfamily/Ribonuclease H"/>
    <property type="match status" value="1"/>
</dbReference>
<feature type="region of interest" description="Disordered" evidence="3">
    <location>
        <begin position="1"/>
        <end position="194"/>
    </location>
</feature>
<feature type="compositionally biased region" description="Basic and acidic residues" evidence="3">
    <location>
        <begin position="1"/>
        <end position="14"/>
    </location>
</feature>
<feature type="compositionally biased region" description="Polar residues" evidence="3">
    <location>
        <begin position="36"/>
        <end position="45"/>
    </location>
</feature>
<dbReference type="InterPro" id="IPR036397">
    <property type="entry name" value="RNaseH_sf"/>
</dbReference>
<evidence type="ECO:0000259" key="5">
    <source>
        <dbReference type="PROSITE" id="PS50822"/>
    </source>
</evidence>
<feature type="compositionally biased region" description="Low complexity" evidence="3">
    <location>
        <begin position="91"/>
        <end position="104"/>
    </location>
</feature>
<evidence type="ECO:0000259" key="4">
    <source>
        <dbReference type="PROSITE" id="PS50821"/>
    </source>
</evidence>
<name>A0A834HSS5_RHYFE</name>
<keyword evidence="2" id="KW-0175">Coiled coil</keyword>
<sequence>MVPYSMKEDSDKKQPVSPGSQSGQSSGPQDRGRQGAATQRQSQTSQDDNAQKQKAQQNQRKGEPSKQLGESLELAGPSQQQKGLQQLRAEQPQQVGPSQQQLRPPIQPHQKLLGQAQLPPSCQQTQQQRSIHQQRGEKRQQQTPPVQEGGQRGSPQKQETAQHQQKDKTQQQVARCADSGEGNSVSKVTPGREGKKIMVESNHFLLDLSKLNDKAYHYDVDIEPVEPKTKTVPKKLIRSIVNEFTRRMFPNRSPAFDGKKNMYTSTPLHPDLDMLFEEQVAIDDEGRTRTFKVSVKSAKTNPIDMTVIKNCLSIASTPREALQVIDIVLRMASSRNCLPVGRSFYKIEKPMDLRGGLEAYTGFYQSAIRGWKPLLNVDVSFKAFYKSIPVIDALLELFVYPDFQPQVECLANLRSYQSTSANKYLKMLRVQYELPNCRSSRRIYSVNELFSSASRHRFDYQGKTISVQEYFSQHKNYRIKYPDIPLLHVGDPNRANKTLIPMELCTIVPCQPLRGKSNNAQTRKMIRYAATSTDVRKARIQDALKTADYNSSPAVREFNITVGNDFQQLQARVLNSPALKYGNDRTVNVSEGRWSSSIFFNPATIKLWTIAVAVEKFPRQRDQLQEMQKLLVSEANRAGMSFSSLAVEPFPTIGGRQTYADVLKFFQQQESKKYDIIFVVVPDSGPQYSYVKRAAETQTGSPAWPPSRLLTTATRSKQLHFFKQKTNCMPEAIVFFRDGVSEGQFEEVVTKEVAAIRGACKQIQKEGFEPRVTFLVVQKRHHTRLFPKDSRDSQDNKNNVPAGTCVDTDITHPFMTDFYLVSHVCSQGVAKPTKYCVLYDDNNMDHDQIEQLTYYLCHMFTRCNRSVSYPAPTYYAHLAADRCKTYIKEHKINLKNLEQEFRRYQIKDSIRKDKPMFFV</sequence>
<dbReference type="SMART" id="SM00950">
    <property type="entry name" value="Piwi"/>
    <property type="match status" value="1"/>
</dbReference>
<protein>
    <submittedName>
        <fullName evidence="6">Uncharacterized protein</fullName>
    </submittedName>
</protein>
<dbReference type="SMART" id="SM01163">
    <property type="entry name" value="DUF1785"/>
    <property type="match status" value="1"/>
</dbReference>
<dbReference type="InterPro" id="IPR003100">
    <property type="entry name" value="PAZ_dom"/>
</dbReference>
<comment type="caution">
    <text evidence="6">The sequence shown here is derived from an EMBL/GenBank/DDBJ whole genome shotgun (WGS) entry which is preliminary data.</text>
</comment>
<dbReference type="InterPro" id="IPR032472">
    <property type="entry name" value="ArgoL2"/>
</dbReference>
<evidence type="ECO:0000313" key="6">
    <source>
        <dbReference type="EMBL" id="KAF7267279.1"/>
    </source>
</evidence>
<evidence type="ECO:0000256" key="2">
    <source>
        <dbReference type="SAM" id="Coils"/>
    </source>
</evidence>
<dbReference type="AlphaFoldDB" id="A0A834HSS5"/>
<dbReference type="Gene3D" id="3.40.50.2300">
    <property type="match status" value="1"/>
</dbReference>